<comment type="caution">
    <text evidence="1">Lacks conserved residue(s) required for the propagation of feature annotation.</text>
</comment>
<comment type="similarity">
    <text evidence="1">Belongs to the thymidylate kinase family.</text>
</comment>
<dbReference type="InterPro" id="IPR039430">
    <property type="entry name" value="Thymidylate_kin-like_dom"/>
</dbReference>
<keyword evidence="1 3" id="KW-0418">Kinase</keyword>
<comment type="catalytic activity">
    <reaction evidence="1">
        <text>dTMP + ATP = dTDP + ADP</text>
        <dbReference type="Rhea" id="RHEA:13517"/>
        <dbReference type="ChEBI" id="CHEBI:30616"/>
        <dbReference type="ChEBI" id="CHEBI:58369"/>
        <dbReference type="ChEBI" id="CHEBI:63528"/>
        <dbReference type="ChEBI" id="CHEBI:456216"/>
        <dbReference type="EC" id="2.7.4.9"/>
    </reaction>
</comment>
<dbReference type="RefSeq" id="WP_195896776.1">
    <property type="nucleotide sequence ID" value="NZ_JADOGI010000053.1"/>
</dbReference>
<keyword evidence="4" id="KW-1185">Reference proteome</keyword>
<dbReference type="AlphaFoldDB" id="A0A931AA58"/>
<evidence type="ECO:0000259" key="2">
    <source>
        <dbReference type="Pfam" id="PF02223"/>
    </source>
</evidence>
<sequence length="239" mass="25910">MNTAVVPAPRRGLAPRRPLWVTIEGINGVGKTSTARALAAHLGQRCLLLDELTDQPGNTLTGDVISALSAENDVCLRTGHPVAETLALLALKIREVERLAVFYPITPTVVIEDRGVDTVAVYQAAILCEHVPEADPAHVARHVLSTMSRWRPQPDATVLLTGDREVCMRRFADRIERTLTPRDRRVIEQADALYAGLAAAEPGRYTVIDTAGQSARAVAEAVGTVVQDLMKQREANRAA</sequence>
<organism evidence="3 4">
    <name type="scientific">Nonomuraea cypriaca</name>
    <dbReference type="NCBI Taxonomy" id="1187855"/>
    <lineage>
        <taxon>Bacteria</taxon>
        <taxon>Bacillati</taxon>
        <taxon>Actinomycetota</taxon>
        <taxon>Actinomycetes</taxon>
        <taxon>Streptosporangiales</taxon>
        <taxon>Streptosporangiaceae</taxon>
        <taxon>Nonomuraea</taxon>
    </lineage>
</organism>
<proteinExistence type="inferred from homology"/>
<dbReference type="InterPro" id="IPR018094">
    <property type="entry name" value="Thymidylate_kinase"/>
</dbReference>
<keyword evidence="1" id="KW-0547">Nucleotide-binding</keyword>
<dbReference type="GO" id="GO:0004798">
    <property type="term" value="F:dTMP kinase activity"/>
    <property type="evidence" value="ECO:0007669"/>
    <property type="project" value="UniProtKB-UniRule"/>
</dbReference>
<accession>A0A931AA58</accession>
<dbReference type="SUPFAM" id="SSF52540">
    <property type="entry name" value="P-loop containing nucleoside triphosphate hydrolases"/>
    <property type="match status" value="1"/>
</dbReference>
<keyword evidence="1" id="KW-0067">ATP-binding</keyword>
<dbReference type="InterPro" id="IPR027417">
    <property type="entry name" value="P-loop_NTPase"/>
</dbReference>
<dbReference type="Pfam" id="PF02223">
    <property type="entry name" value="Thymidylate_kin"/>
    <property type="match status" value="1"/>
</dbReference>
<comment type="function">
    <text evidence="1">Phosphorylation of dTMP to form dTDP in both de novo and salvage pathways of dTTP synthesis.</text>
</comment>
<dbReference type="EC" id="2.7.4.9" evidence="1"/>
<keyword evidence="1" id="KW-0808">Transferase</keyword>
<dbReference type="Proteomes" id="UP000605361">
    <property type="component" value="Unassembled WGS sequence"/>
</dbReference>
<dbReference type="HAMAP" id="MF_00165">
    <property type="entry name" value="Thymidylate_kinase"/>
    <property type="match status" value="1"/>
</dbReference>
<dbReference type="Gene3D" id="3.40.50.300">
    <property type="entry name" value="P-loop containing nucleotide triphosphate hydrolases"/>
    <property type="match status" value="1"/>
</dbReference>
<name>A0A931AA58_9ACTN</name>
<feature type="domain" description="Thymidylate kinase-like" evidence="2">
    <location>
        <begin position="23"/>
        <end position="217"/>
    </location>
</feature>
<dbReference type="GO" id="GO:0006235">
    <property type="term" value="P:dTTP biosynthetic process"/>
    <property type="evidence" value="ECO:0007669"/>
    <property type="project" value="UniProtKB-UniRule"/>
</dbReference>
<protein>
    <recommendedName>
        <fullName evidence="1">Thymidylate kinase</fullName>
        <ecNumber evidence="1">2.7.4.9</ecNumber>
    </recommendedName>
    <alternativeName>
        <fullName evidence="1">dTMP kinase</fullName>
    </alternativeName>
</protein>
<keyword evidence="1" id="KW-0545">Nucleotide biosynthesis</keyword>
<evidence type="ECO:0000313" key="4">
    <source>
        <dbReference type="Proteomes" id="UP000605361"/>
    </source>
</evidence>
<evidence type="ECO:0000256" key="1">
    <source>
        <dbReference type="HAMAP-Rule" id="MF_00165"/>
    </source>
</evidence>
<gene>
    <name evidence="1" type="primary">tmk</name>
    <name evidence="3" type="ORF">ITP53_19165</name>
</gene>
<dbReference type="EMBL" id="JADOGI010000053">
    <property type="protein sequence ID" value="MBF8187815.1"/>
    <property type="molecule type" value="Genomic_DNA"/>
</dbReference>
<dbReference type="GO" id="GO:0005524">
    <property type="term" value="F:ATP binding"/>
    <property type="evidence" value="ECO:0007669"/>
    <property type="project" value="UniProtKB-UniRule"/>
</dbReference>
<reference evidence="3" key="1">
    <citation type="submission" date="2020-11" db="EMBL/GenBank/DDBJ databases">
        <title>Whole-genome analyses of Nonomuraea sp. K274.</title>
        <authorList>
            <person name="Veyisoglu A."/>
        </authorList>
    </citation>
    <scope>NUCLEOTIDE SEQUENCE</scope>
    <source>
        <strain evidence="3">K274</strain>
    </source>
</reference>
<comment type="caution">
    <text evidence="3">The sequence shown here is derived from an EMBL/GenBank/DDBJ whole genome shotgun (WGS) entry which is preliminary data.</text>
</comment>
<evidence type="ECO:0000313" key="3">
    <source>
        <dbReference type="EMBL" id="MBF8187815.1"/>
    </source>
</evidence>
<dbReference type="GO" id="GO:0006233">
    <property type="term" value="P:dTDP biosynthetic process"/>
    <property type="evidence" value="ECO:0007669"/>
    <property type="project" value="InterPro"/>
</dbReference>